<keyword evidence="2 6" id="KW-0812">Transmembrane</keyword>
<reference evidence="7" key="1">
    <citation type="journal article" date="2023" name="G3 (Bethesda)">
        <title>Whole genome assemblies of Zophobas morio and Tenebrio molitor.</title>
        <authorList>
            <person name="Kaur S."/>
            <person name="Stinson S.A."/>
            <person name="diCenzo G.C."/>
        </authorList>
    </citation>
    <scope>NUCLEOTIDE SEQUENCE</scope>
    <source>
        <strain evidence="7">QUZm001</strain>
    </source>
</reference>
<comment type="caution">
    <text evidence="7">The sequence shown here is derived from an EMBL/GenBank/DDBJ whole genome shotgun (WGS) entry which is preliminary data.</text>
</comment>
<organism evidence="7 8">
    <name type="scientific">Zophobas morio</name>
    <dbReference type="NCBI Taxonomy" id="2755281"/>
    <lineage>
        <taxon>Eukaryota</taxon>
        <taxon>Metazoa</taxon>
        <taxon>Ecdysozoa</taxon>
        <taxon>Arthropoda</taxon>
        <taxon>Hexapoda</taxon>
        <taxon>Insecta</taxon>
        <taxon>Pterygota</taxon>
        <taxon>Neoptera</taxon>
        <taxon>Endopterygota</taxon>
        <taxon>Coleoptera</taxon>
        <taxon>Polyphaga</taxon>
        <taxon>Cucujiformia</taxon>
        <taxon>Tenebrionidae</taxon>
        <taxon>Zophobas</taxon>
    </lineage>
</organism>
<feature type="transmembrane region" description="Helical" evidence="6">
    <location>
        <begin position="172"/>
        <end position="193"/>
    </location>
</feature>
<accession>A0AA38HQC6</accession>
<feature type="transmembrane region" description="Helical" evidence="6">
    <location>
        <begin position="121"/>
        <end position="142"/>
    </location>
</feature>
<dbReference type="EMBL" id="JALNTZ010000009">
    <property type="protein sequence ID" value="KAJ3640652.1"/>
    <property type="molecule type" value="Genomic_DNA"/>
</dbReference>
<gene>
    <name evidence="7" type="ORF">Zmor_027200</name>
</gene>
<keyword evidence="8" id="KW-1185">Reference proteome</keyword>
<feature type="transmembrane region" description="Helical" evidence="6">
    <location>
        <begin position="45"/>
        <end position="65"/>
    </location>
</feature>
<name>A0AA38HQC6_9CUCU</name>
<evidence type="ECO:0000256" key="5">
    <source>
        <dbReference type="ARBA" id="ARBA00023136"/>
    </source>
</evidence>
<evidence type="ECO:0000256" key="3">
    <source>
        <dbReference type="ARBA" id="ARBA00022989"/>
    </source>
</evidence>
<dbReference type="GO" id="GO:0032981">
    <property type="term" value="P:mitochondrial respiratory chain complex I assembly"/>
    <property type="evidence" value="ECO:0007669"/>
    <property type="project" value="TreeGrafter"/>
</dbReference>
<evidence type="ECO:0000256" key="4">
    <source>
        <dbReference type="ARBA" id="ARBA00023128"/>
    </source>
</evidence>
<evidence type="ECO:0008006" key="9">
    <source>
        <dbReference type="Google" id="ProtNLM"/>
    </source>
</evidence>
<comment type="subcellular location">
    <subcellularLocation>
        <location evidence="1">Mitochondrion membrane</location>
        <topology evidence="1">Multi-pass membrane protein</topology>
    </subcellularLocation>
</comment>
<dbReference type="AlphaFoldDB" id="A0AA38HQC6"/>
<dbReference type="PANTHER" id="PTHR16296:SF2">
    <property type="entry name" value="TRANSMEMBRANE PROTEIN 126A"/>
    <property type="match status" value="1"/>
</dbReference>
<evidence type="ECO:0000313" key="7">
    <source>
        <dbReference type="EMBL" id="KAJ3640652.1"/>
    </source>
</evidence>
<keyword evidence="4" id="KW-0496">Mitochondrion</keyword>
<evidence type="ECO:0000256" key="6">
    <source>
        <dbReference type="SAM" id="Phobius"/>
    </source>
</evidence>
<dbReference type="GO" id="GO:0031966">
    <property type="term" value="C:mitochondrial membrane"/>
    <property type="evidence" value="ECO:0007669"/>
    <property type="project" value="UniProtKB-SubCell"/>
</dbReference>
<feature type="transmembrane region" description="Helical" evidence="6">
    <location>
        <begin position="77"/>
        <end position="100"/>
    </location>
</feature>
<dbReference type="Proteomes" id="UP001168821">
    <property type="component" value="Unassembled WGS sequence"/>
</dbReference>
<proteinExistence type="predicted"/>
<keyword evidence="5 6" id="KW-0472">Membrane</keyword>
<evidence type="ECO:0000256" key="1">
    <source>
        <dbReference type="ARBA" id="ARBA00004225"/>
    </source>
</evidence>
<dbReference type="Pfam" id="PF07114">
    <property type="entry name" value="TMEM126"/>
    <property type="match status" value="1"/>
</dbReference>
<evidence type="ECO:0000256" key="2">
    <source>
        <dbReference type="ARBA" id="ARBA00022692"/>
    </source>
</evidence>
<sequence>MALQRKKISDIPSDAIVLTEDQALKYQANILNKWKHISDIWGYKFAPYVLGGTSFFTGFFINSYYRSKFKLLHYGRISTFLPVCFLPAAFSVMTHMEFVLKDVVLQKRDTCPVCLEMRASALQAFIGCGFPLLLAPLANLSMAHKYATYNLPDVISEPKKVFNLVRVKSAPLANVVFALFIGQALVGSVVTYFESKSVITVSQKLALLEKELENS</sequence>
<dbReference type="PANTHER" id="PTHR16296">
    <property type="entry name" value="UNCHARACTERIZED HYPOTHALAMUS PROTEIN HT007"/>
    <property type="match status" value="1"/>
</dbReference>
<dbReference type="InterPro" id="IPR009801">
    <property type="entry name" value="TMEM126"/>
</dbReference>
<protein>
    <recommendedName>
        <fullName evidence="9">Transmembrane protein 126A</fullName>
    </recommendedName>
</protein>
<evidence type="ECO:0000313" key="8">
    <source>
        <dbReference type="Proteomes" id="UP001168821"/>
    </source>
</evidence>
<keyword evidence="3 6" id="KW-1133">Transmembrane helix</keyword>